<organism evidence="1 2">
    <name type="scientific">Paenibacillus qinlingensis</name>
    <dbReference type="NCBI Taxonomy" id="1837343"/>
    <lineage>
        <taxon>Bacteria</taxon>
        <taxon>Bacillati</taxon>
        <taxon>Bacillota</taxon>
        <taxon>Bacilli</taxon>
        <taxon>Bacillales</taxon>
        <taxon>Paenibacillaceae</taxon>
        <taxon>Paenibacillus</taxon>
    </lineage>
</organism>
<evidence type="ECO:0000313" key="2">
    <source>
        <dbReference type="Proteomes" id="UP001267290"/>
    </source>
</evidence>
<protein>
    <submittedName>
        <fullName evidence="1">Uncharacterized protein</fullName>
    </submittedName>
</protein>
<gene>
    <name evidence="1" type="ORF">J2736_001554</name>
</gene>
<accession>A0ABU1NTI5</accession>
<name>A0ABU1NTI5_9BACL</name>
<dbReference type="EMBL" id="JAVDSB010000001">
    <property type="protein sequence ID" value="MDR6550371.1"/>
    <property type="molecule type" value="Genomic_DNA"/>
</dbReference>
<evidence type="ECO:0000313" key="1">
    <source>
        <dbReference type="EMBL" id="MDR6550371.1"/>
    </source>
</evidence>
<dbReference type="Proteomes" id="UP001267290">
    <property type="component" value="Unassembled WGS sequence"/>
</dbReference>
<comment type="caution">
    <text evidence="1">The sequence shown here is derived from an EMBL/GenBank/DDBJ whole genome shotgun (WGS) entry which is preliminary data.</text>
</comment>
<proteinExistence type="predicted"/>
<sequence length="63" mass="6795">MINSNCPVCMAGVVEPVGYIELKEGPLEFNIGRFKLTNKAAIVIGKCSRGNCQYVGMEATLES</sequence>
<reference evidence="1 2" key="1">
    <citation type="submission" date="2023-07" db="EMBL/GenBank/DDBJ databases">
        <title>Sorghum-associated microbial communities from plants grown in Nebraska, USA.</title>
        <authorList>
            <person name="Schachtman D."/>
        </authorList>
    </citation>
    <scope>NUCLEOTIDE SEQUENCE [LARGE SCALE GENOMIC DNA]</scope>
    <source>
        <strain evidence="1 2">CC258</strain>
    </source>
</reference>
<keyword evidence="2" id="KW-1185">Reference proteome</keyword>
<dbReference type="RefSeq" id="WP_310224973.1">
    <property type="nucleotide sequence ID" value="NZ_JAVDSB010000001.1"/>
</dbReference>